<evidence type="ECO:0000256" key="1">
    <source>
        <dbReference type="SAM" id="MobiDB-lite"/>
    </source>
</evidence>
<evidence type="ECO:0000313" key="3">
    <source>
        <dbReference type="Proteomes" id="UP000308149"/>
    </source>
</evidence>
<feature type="region of interest" description="Disordered" evidence="1">
    <location>
        <begin position="1"/>
        <end position="21"/>
    </location>
</feature>
<proteinExistence type="predicted"/>
<dbReference type="RefSeq" id="WP_139716262.1">
    <property type="nucleotide sequence ID" value="NZ_CP040871.1"/>
</dbReference>
<name>A0A5B7ZPV5_9GAMM</name>
<keyword evidence="3" id="KW-1185">Reference proteome</keyword>
<organism evidence="2 3">
    <name type="scientific">Thermomonas aquatica</name>
    <dbReference type="NCBI Taxonomy" id="2202149"/>
    <lineage>
        <taxon>Bacteria</taxon>
        <taxon>Pseudomonadati</taxon>
        <taxon>Pseudomonadota</taxon>
        <taxon>Gammaproteobacteria</taxon>
        <taxon>Lysobacterales</taxon>
        <taxon>Lysobacteraceae</taxon>
        <taxon>Thermomonas</taxon>
    </lineage>
</organism>
<dbReference type="Proteomes" id="UP000308149">
    <property type="component" value="Chromosome"/>
</dbReference>
<dbReference type="KEGG" id="thes:FHQ07_07735"/>
<dbReference type="OrthoDB" id="8455288at2"/>
<dbReference type="EMBL" id="CP040871">
    <property type="protein sequence ID" value="QDA57211.1"/>
    <property type="molecule type" value="Genomic_DNA"/>
</dbReference>
<evidence type="ECO:0008006" key="4">
    <source>
        <dbReference type="Google" id="ProtNLM"/>
    </source>
</evidence>
<evidence type="ECO:0000313" key="2">
    <source>
        <dbReference type="EMBL" id="QDA57211.1"/>
    </source>
</evidence>
<accession>A0A5B7ZPV5</accession>
<gene>
    <name evidence="2" type="ORF">FHQ07_07735</name>
</gene>
<reference evidence="2 3" key="1">
    <citation type="submission" date="2019-06" db="EMBL/GenBank/DDBJ databases">
        <title>Thermomonas aquatica sp. nov., isolated from an industrial wastewater treatment plant.</title>
        <authorList>
            <person name="Jeon J.H."/>
            <person name="Park D.-S."/>
        </authorList>
    </citation>
    <scope>NUCLEOTIDE SEQUENCE [LARGE SCALE GENOMIC DNA]</scope>
    <source>
        <strain evidence="2 3">SY21</strain>
    </source>
</reference>
<dbReference type="AlphaFoldDB" id="A0A5B7ZPV5"/>
<sequence length="116" mass="13166">MLIDKKAVHSTPVEPRERNSGEMALIRTRTNTDERGEASDDLVLRFAELLSLTKVGRSKAYAMMNPKDPGFDPDFPNGFALFDTPRSPKAFWRHEAVAWLEGRSNKFISKNEGKKQ</sequence>
<protein>
    <recommendedName>
        <fullName evidence="4">AlpA family phage regulatory protein</fullName>
    </recommendedName>
</protein>